<reference evidence="7 8" key="1">
    <citation type="submission" date="2015-04" db="EMBL/GenBank/DDBJ databases">
        <title>Draft genome sequence of bacteremic isolate Catabacter hongkongensis type strain HKU16T.</title>
        <authorList>
            <person name="Lau S.K."/>
            <person name="Teng J.L."/>
            <person name="Huang Y."/>
            <person name="Curreem S.O."/>
            <person name="Tsui S.K."/>
            <person name="Woo P.C."/>
        </authorList>
    </citation>
    <scope>NUCLEOTIDE SEQUENCE [LARGE SCALE GENOMIC DNA]</scope>
    <source>
        <strain evidence="7 8">HKU16</strain>
    </source>
</reference>
<dbReference type="GO" id="GO:0006352">
    <property type="term" value="P:DNA-templated transcription initiation"/>
    <property type="evidence" value="ECO:0007669"/>
    <property type="project" value="InterPro"/>
</dbReference>
<dbReference type="InterPro" id="IPR013249">
    <property type="entry name" value="RNA_pol_sigma70_r4_t2"/>
</dbReference>
<dbReference type="InterPro" id="IPR036388">
    <property type="entry name" value="WH-like_DNA-bd_sf"/>
</dbReference>
<feature type="domain" description="RNA polymerase sigma factor 70 region 4 type 2" evidence="6">
    <location>
        <begin position="100"/>
        <end position="152"/>
    </location>
</feature>
<dbReference type="InterPro" id="IPR007627">
    <property type="entry name" value="RNA_pol_sigma70_r2"/>
</dbReference>
<proteinExistence type="inferred from homology"/>
<dbReference type="PANTHER" id="PTHR43133">
    <property type="entry name" value="RNA POLYMERASE ECF-TYPE SIGMA FACTO"/>
    <property type="match status" value="1"/>
</dbReference>
<keyword evidence="2" id="KW-0805">Transcription regulation</keyword>
<evidence type="ECO:0000256" key="3">
    <source>
        <dbReference type="ARBA" id="ARBA00023082"/>
    </source>
</evidence>
<dbReference type="OrthoDB" id="9795666at2"/>
<evidence type="ECO:0000256" key="1">
    <source>
        <dbReference type="ARBA" id="ARBA00010641"/>
    </source>
</evidence>
<evidence type="ECO:0000259" key="5">
    <source>
        <dbReference type="Pfam" id="PF04542"/>
    </source>
</evidence>
<dbReference type="SUPFAM" id="SSF88946">
    <property type="entry name" value="Sigma2 domain of RNA polymerase sigma factors"/>
    <property type="match status" value="1"/>
</dbReference>
<dbReference type="InterPro" id="IPR039425">
    <property type="entry name" value="RNA_pol_sigma-70-like"/>
</dbReference>
<dbReference type="GO" id="GO:0016987">
    <property type="term" value="F:sigma factor activity"/>
    <property type="evidence" value="ECO:0007669"/>
    <property type="project" value="UniProtKB-KW"/>
</dbReference>
<dbReference type="NCBIfam" id="TIGR02937">
    <property type="entry name" value="sigma70-ECF"/>
    <property type="match status" value="1"/>
</dbReference>
<dbReference type="InterPro" id="IPR013324">
    <property type="entry name" value="RNA_pol_sigma_r3/r4-like"/>
</dbReference>
<dbReference type="SUPFAM" id="SSF88659">
    <property type="entry name" value="Sigma3 and sigma4 domains of RNA polymerase sigma factors"/>
    <property type="match status" value="1"/>
</dbReference>
<comment type="similarity">
    <text evidence="1">Belongs to the sigma-70 factor family. ECF subfamily.</text>
</comment>
<dbReference type="GO" id="GO:0003677">
    <property type="term" value="F:DNA binding"/>
    <property type="evidence" value="ECO:0007669"/>
    <property type="project" value="InterPro"/>
</dbReference>
<gene>
    <name evidence="7" type="ORF">CHK_2095</name>
</gene>
<dbReference type="Gene3D" id="1.10.10.10">
    <property type="entry name" value="Winged helix-like DNA-binding domain superfamily/Winged helix DNA-binding domain"/>
    <property type="match status" value="1"/>
</dbReference>
<dbReference type="RefSeq" id="WP_046443947.1">
    <property type="nucleotide sequence ID" value="NZ_CAUERS010000013.1"/>
</dbReference>
<evidence type="ECO:0000256" key="2">
    <source>
        <dbReference type="ARBA" id="ARBA00023015"/>
    </source>
</evidence>
<dbReference type="EMBL" id="LAYJ01000112">
    <property type="protein sequence ID" value="KKI50032.1"/>
    <property type="molecule type" value="Genomic_DNA"/>
</dbReference>
<evidence type="ECO:0000313" key="7">
    <source>
        <dbReference type="EMBL" id="KKI50032.1"/>
    </source>
</evidence>
<evidence type="ECO:0000313" key="8">
    <source>
        <dbReference type="Proteomes" id="UP000034076"/>
    </source>
</evidence>
<sequence>MRTDQSNSAEQYVCKYADMVYRIALVNMKNKQEAEDVFQDVFLRLVENLHKLQNEEHIKAWLIRVTINCCKTRFRSAWRKRTAPLEAAGDPAQEPCEERGEVYDAVLKLPEKYRNVIHLFYFEDMAIRQISVVLKTRENTVKSLLSRGRTMLKTALGEEVIDV</sequence>
<keyword evidence="8" id="KW-1185">Reference proteome</keyword>
<dbReference type="Gene3D" id="1.10.1740.10">
    <property type="match status" value="1"/>
</dbReference>
<feature type="domain" description="RNA polymerase sigma-70 region 2" evidence="5">
    <location>
        <begin position="15"/>
        <end position="79"/>
    </location>
</feature>
<dbReference type="InterPro" id="IPR014284">
    <property type="entry name" value="RNA_pol_sigma-70_dom"/>
</dbReference>
<comment type="caution">
    <text evidence="7">The sequence shown here is derived from an EMBL/GenBank/DDBJ whole genome shotgun (WGS) entry which is preliminary data.</text>
</comment>
<dbReference type="Pfam" id="PF08281">
    <property type="entry name" value="Sigma70_r4_2"/>
    <property type="match status" value="1"/>
</dbReference>
<keyword evidence="3" id="KW-0731">Sigma factor</keyword>
<organism evidence="7 8">
    <name type="scientific">Christensenella hongkongensis</name>
    <dbReference type="NCBI Taxonomy" id="270498"/>
    <lineage>
        <taxon>Bacteria</taxon>
        <taxon>Bacillati</taxon>
        <taxon>Bacillota</taxon>
        <taxon>Clostridia</taxon>
        <taxon>Christensenellales</taxon>
        <taxon>Christensenellaceae</taxon>
        <taxon>Christensenella</taxon>
    </lineage>
</organism>
<dbReference type="PANTHER" id="PTHR43133:SF51">
    <property type="entry name" value="RNA POLYMERASE SIGMA FACTOR"/>
    <property type="match status" value="1"/>
</dbReference>
<dbReference type="AlphaFoldDB" id="A0A0M2NHY5"/>
<evidence type="ECO:0000259" key="6">
    <source>
        <dbReference type="Pfam" id="PF08281"/>
    </source>
</evidence>
<keyword evidence="4" id="KW-0804">Transcription</keyword>
<dbReference type="STRING" id="270498.CHK_2095"/>
<dbReference type="Pfam" id="PF04542">
    <property type="entry name" value="Sigma70_r2"/>
    <property type="match status" value="1"/>
</dbReference>
<dbReference type="Proteomes" id="UP000034076">
    <property type="component" value="Unassembled WGS sequence"/>
</dbReference>
<name>A0A0M2NHY5_9FIRM</name>
<evidence type="ECO:0000256" key="4">
    <source>
        <dbReference type="ARBA" id="ARBA00023163"/>
    </source>
</evidence>
<dbReference type="CDD" id="cd06171">
    <property type="entry name" value="Sigma70_r4"/>
    <property type="match status" value="1"/>
</dbReference>
<dbReference type="InterPro" id="IPR013325">
    <property type="entry name" value="RNA_pol_sigma_r2"/>
</dbReference>
<accession>A0A0M2NHY5</accession>
<protein>
    <submittedName>
        <fullName evidence="7">RNA polymerase sigma-70 factor, ECF subfamily</fullName>
    </submittedName>
</protein>